<dbReference type="PROSITE" id="PS00518">
    <property type="entry name" value="ZF_RING_1"/>
    <property type="match status" value="1"/>
</dbReference>
<dbReference type="AlphaFoldDB" id="A0A9Q1N330"/>
<dbReference type="SUPFAM" id="SSF57903">
    <property type="entry name" value="FYVE/PHD zinc finger"/>
    <property type="match status" value="1"/>
</dbReference>
<protein>
    <submittedName>
        <fullName evidence="8">Uncharacterized protein</fullName>
    </submittedName>
</protein>
<evidence type="ECO:0000256" key="4">
    <source>
        <dbReference type="PROSITE-ProRule" id="PRU00175"/>
    </source>
</evidence>
<feature type="region of interest" description="Disordered" evidence="5">
    <location>
        <begin position="583"/>
        <end position="608"/>
    </location>
</feature>
<feature type="compositionally biased region" description="Acidic residues" evidence="5">
    <location>
        <begin position="92"/>
        <end position="118"/>
    </location>
</feature>
<evidence type="ECO:0000256" key="2">
    <source>
        <dbReference type="ARBA" id="ARBA00022771"/>
    </source>
</evidence>
<feature type="compositionally biased region" description="Acidic residues" evidence="5">
    <location>
        <begin position="293"/>
        <end position="318"/>
    </location>
</feature>
<dbReference type="Pfam" id="PF13639">
    <property type="entry name" value="zf-RING_2"/>
    <property type="match status" value="1"/>
</dbReference>
<feature type="compositionally biased region" description="Acidic residues" evidence="5">
    <location>
        <begin position="341"/>
        <end position="367"/>
    </location>
</feature>
<dbReference type="InterPro" id="IPR001965">
    <property type="entry name" value="Znf_PHD"/>
</dbReference>
<evidence type="ECO:0000313" key="8">
    <source>
        <dbReference type="EMBL" id="KAJ8572830.1"/>
    </source>
</evidence>
<evidence type="ECO:0000313" key="9">
    <source>
        <dbReference type="Proteomes" id="UP001152561"/>
    </source>
</evidence>
<sequence>MARGGKVGSKTNDRRKVGSTYIGSDQSDEDYTVDDDEEFDESEDGCSSFVGDESEESLGEYEVKRVVRSRAPSRNKKGTVNRRNRKRVSYREDEEEDDEVDEDDEEFTPDCLDKEEEFPVSKGTNNYSKRRSLKGTVKDEDDEEFTLDCLDEEEEFPVTKGTNNCRKRRSRKGTVKDENDEEFTPDCLDEEEEEFPVTEGTNNSSKRRSRKGTVKDEDDEEFTPDCLDEEEEFPVMEGTNNSSKRRSRKGAVKDEDDEGLNVDDLDEEEDFPVMKGMKNSSKSWRRKGTAKDDNEDDDEDEDEDDEELNLDDLDEEEDFRVMKGMKNSSKSRRRKGTAKDDNEDDDEDEDEDEEELNLDGLDGEEDFPLTIGMKNSSRPRRRKGPTQDDVEDDDEEDEDDEEFTPDGLDEEEDMPVTKGMKNSSKPRLCKGTAKDDDEEDDGDEEFNPDGLDEEEEFLVMERIKYSSKPRLRKGTAREQKRNRRNNKELKKITRKKPQKKRRLKRKARSEKDEEFMDVDPIMEEKNKKNAGQRRKRKRLTVDSDSDFVASSGSSDREFTISEEEREQVREASEFCRSLVRGSASLKNSPREEAPRLQRKHPGRKAKEKVEVIKTEPGKQICGICLSEEGKRTVRGTLNCCSHYFCFACIMEWSKVESRCPLCKQRFVTISKPARSDTGFDLRTVVIQVPERDQVYQPSEEELRGYLDPYENVLCTECQQGGDDALMLLCDLCDSPAHTYCVGLGHEVPEGNWYCESCRPTALASSNQQNLSPMPDNRTSGNFSVGSPPVANVRETFDLNEMYVPDTPLTEESGDFQSSRYGQVSPLASGVGAFTVSDRRRIQRQIHQLLHNRRRQLGNSLFGSQIARSRELASQPAVTHRAAPHNTFFQGRQLESNARLSHNRNLVPERSRNLSGQLNLNGASTSSQSFFGEFLESELQGTDTSLGFGLVNQQLHPCSSRSNVVPAVPDTSTSPCQFREPTVPTRTLPSTLRRPF</sequence>
<dbReference type="InterPro" id="IPR017907">
    <property type="entry name" value="Znf_RING_CS"/>
</dbReference>
<feature type="region of interest" description="Disordered" evidence="5">
    <location>
        <begin position="961"/>
        <end position="995"/>
    </location>
</feature>
<proteinExistence type="predicted"/>
<feature type="compositionally biased region" description="Acidic residues" evidence="5">
    <location>
        <begin position="512"/>
        <end position="521"/>
    </location>
</feature>
<gene>
    <name evidence="8" type="ORF">K7X08_009341</name>
</gene>
<feature type="domain" description="RING-type" evidence="7">
    <location>
        <begin position="621"/>
        <end position="663"/>
    </location>
</feature>
<name>A0A9Q1N330_9SOLA</name>
<dbReference type="PANTHER" id="PTHR47177:SF3">
    <property type="entry name" value="F18C1.6 PROTEIN"/>
    <property type="match status" value="1"/>
</dbReference>
<feature type="compositionally biased region" description="Acidic residues" evidence="5">
    <location>
        <begin position="178"/>
        <end position="196"/>
    </location>
</feature>
<feature type="compositionally biased region" description="Acidic residues" evidence="5">
    <location>
        <begin position="139"/>
        <end position="156"/>
    </location>
</feature>
<feature type="compositionally biased region" description="Basic and acidic residues" evidence="5">
    <location>
        <begin position="475"/>
        <end position="491"/>
    </location>
</feature>
<dbReference type="InterPro" id="IPR001841">
    <property type="entry name" value="Znf_RING"/>
</dbReference>
<feature type="compositionally biased region" description="Acidic residues" evidence="5">
    <location>
        <begin position="216"/>
        <end position="234"/>
    </location>
</feature>
<dbReference type="InterPro" id="IPR019787">
    <property type="entry name" value="Znf_PHD-finger"/>
</dbReference>
<feature type="compositionally biased region" description="Acidic residues" evidence="5">
    <location>
        <begin position="388"/>
        <end position="414"/>
    </location>
</feature>
<evidence type="ECO:0000259" key="6">
    <source>
        <dbReference type="PROSITE" id="PS50016"/>
    </source>
</evidence>
<dbReference type="PROSITE" id="PS50089">
    <property type="entry name" value="ZF_RING_2"/>
    <property type="match status" value="1"/>
</dbReference>
<keyword evidence="1" id="KW-0479">Metal-binding</keyword>
<keyword evidence="9" id="KW-1185">Reference proteome</keyword>
<dbReference type="PROSITE" id="PS50016">
    <property type="entry name" value="ZF_PHD_2"/>
    <property type="match status" value="1"/>
</dbReference>
<dbReference type="SUPFAM" id="SSF57850">
    <property type="entry name" value="RING/U-box"/>
    <property type="match status" value="1"/>
</dbReference>
<keyword evidence="3" id="KW-0862">Zinc</keyword>
<keyword evidence="2 4" id="KW-0863">Zinc-finger</keyword>
<feature type="domain" description="PHD-type" evidence="6">
    <location>
        <begin position="711"/>
        <end position="760"/>
    </location>
</feature>
<dbReference type="InterPro" id="IPR011011">
    <property type="entry name" value="Znf_FYVE_PHD"/>
</dbReference>
<dbReference type="Gene3D" id="3.30.40.10">
    <property type="entry name" value="Zinc/RING finger domain, C3HC4 (zinc finger)"/>
    <property type="match status" value="2"/>
</dbReference>
<feature type="compositionally biased region" description="Basic residues" evidence="5">
    <location>
        <begin position="492"/>
        <end position="508"/>
    </location>
</feature>
<feature type="region of interest" description="Disordered" evidence="5">
    <location>
        <begin position="1"/>
        <end position="565"/>
    </location>
</feature>
<comment type="caution">
    <text evidence="8">The sequence shown here is derived from an EMBL/GenBank/DDBJ whole genome shotgun (WGS) entry which is preliminary data.</text>
</comment>
<dbReference type="Proteomes" id="UP001152561">
    <property type="component" value="Unassembled WGS sequence"/>
</dbReference>
<dbReference type="InterPro" id="IPR058746">
    <property type="entry name" value="Znf_RING-type_Topors"/>
</dbReference>
<feature type="compositionally biased region" description="Basic residues" evidence="5">
    <location>
        <begin position="66"/>
        <end position="88"/>
    </location>
</feature>
<evidence type="ECO:0000256" key="3">
    <source>
        <dbReference type="ARBA" id="ARBA00022833"/>
    </source>
</evidence>
<feature type="compositionally biased region" description="Basic residues" evidence="5">
    <location>
        <begin position="528"/>
        <end position="538"/>
    </location>
</feature>
<evidence type="ECO:0000256" key="5">
    <source>
        <dbReference type="SAM" id="MobiDB-lite"/>
    </source>
</evidence>
<evidence type="ECO:0000256" key="1">
    <source>
        <dbReference type="ARBA" id="ARBA00022723"/>
    </source>
</evidence>
<dbReference type="SMART" id="SM00184">
    <property type="entry name" value="RING"/>
    <property type="match status" value="1"/>
</dbReference>
<feature type="compositionally biased region" description="Basic residues" evidence="5">
    <location>
        <begin position="596"/>
        <end position="606"/>
    </location>
</feature>
<accession>A0A9Q1N330</accession>
<feature type="compositionally biased region" description="Basic residues" evidence="5">
    <location>
        <begin position="465"/>
        <end position="474"/>
    </location>
</feature>
<reference evidence="9" key="1">
    <citation type="journal article" date="2023" name="Proc. Natl. Acad. Sci. U.S.A.">
        <title>Genomic and structural basis for evolution of tropane alkaloid biosynthesis.</title>
        <authorList>
            <person name="Wanga Y.-J."/>
            <person name="Taina T."/>
            <person name="Yua J.-Y."/>
            <person name="Lia J."/>
            <person name="Xua B."/>
            <person name="Chenc J."/>
            <person name="D'Auriad J.C."/>
            <person name="Huanga J.-P."/>
            <person name="Huanga S.-X."/>
        </authorList>
    </citation>
    <scope>NUCLEOTIDE SEQUENCE [LARGE SCALE GENOMIC DNA]</scope>
    <source>
        <strain evidence="9">cv. KIB-2019</strain>
    </source>
</reference>
<dbReference type="EMBL" id="JAJAGQ010000001">
    <property type="protein sequence ID" value="KAJ8572830.1"/>
    <property type="molecule type" value="Genomic_DNA"/>
</dbReference>
<dbReference type="Pfam" id="PF00628">
    <property type="entry name" value="PHD"/>
    <property type="match status" value="1"/>
</dbReference>
<evidence type="ECO:0000259" key="7">
    <source>
        <dbReference type="PROSITE" id="PS50089"/>
    </source>
</evidence>
<dbReference type="SMART" id="SM00249">
    <property type="entry name" value="PHD"/>
    <property type="match status" value="1"/>
</dbReference>
<organism evidence="8 9">
    <name type="scientific">Anisodus acutangulus</name>
    <dbReference type="NCBI Taxonomy" id="402998"/>
    <lineage>
        <taxon>Eukaryota</taxon>
        <taxon>Viridiplantae</taxon>
        <taxon>Streptophyta</taxon>
        <taxon>Embryophyta</taxon>
        <taxon>Tracheophyta</taxon>
        <taxon>Spermatophyta</taxon>
        <taxon>Magnoliopsida</taxon>
        <taxon>eudicotyledons</taxon>
        <taxon>Gunneridae</taxon>
        <taxon>Pentapetalae</taxon>
        <taxon>asterids</taxon>
        <taxon>lamiids</taxon>
        <taxon>Solanales</taxon>
        <taxon>Solanaceae</taxon>
        <taxon>Solanoideae</taxon>
        <taxon>Hyoscyameae</taxon>
        <taxon>Anisodus</taxon>
    </lineage>
</organism>
<dbReference type="InterPro" id="IPR013083">
    <property type="entry name" value="Znf_RING/FYVE/PHD"/>
</dbReference>
<dbReference type="PANTHER" id="PTHR47177">
    <property type="entry name" value="F18C1.6 PROTEIN"/>
    <property type="match status" value="1"/>
</dbReference>
<dbReference type="GO" id="GO:0008270">
    <property type="term" value="F:zinc ion binding"/>
    <property type="evidence" value="ECO:0007669"/>
    <property type="project" value="UniProtKB-KW"/>
</dbReference>
<feature type="compositionally biased region" description="Acidic residues" evidence="5">
    <location>
        <begin position="254"/>
        <end position="271"/>
    </location>
</feature>
<feature type="compositionally biased region" description="Acidic residues" evidence="5">
    <location>
        <begin position="435"/>
        <end position="458"/>
    </location>
</feature>
<feature type="compositionally biased region" description="Acidic residues" evidence="5">
    <location>
        <begin position="26"/>
        <end position="44"/>
    </location>
</feature>
<dbReference type="CDD" id="cd16574">
    <property type="entry name" value="RING-HC_Topors"/>
    <property type="match status" value="1"/>
</dbReference>
<dbReference type="OrthoDB" id="365379at2759"/>